<proteinExistence type="predicted"/>
<reference evidence="2 3" key="1">
    <citation type="submission" date="2024-06" db="EMBL/GenBank/DDBJ databases">
        <title>The Natural Products Discovery Center: Release of the First 8490 Sequenced Strains for Exploring Actinobacteria Biosynthetic Diversity.</title>
        <authorList>
            <person name="Kalkreuter E."/>
            <person name="Kautsar S.A."/>
            <person name="Yang D."/>
            <person name="Bader C.D."/>
            <person name="Teijaro C.N."/>
            <person name="Fluegel L."/>
            <person name="Davis C.M."/>
            <person name="Simpson J.R."/>
            <person name="Lauterbach L."/>
            <person name="Steele A.D."/>
            <person name="Gui C."/>
            <person name="Meng S."/>
            <person name="Li G."/>
            <person name="Viehrig K."/>
            <person name="Ye F."/>
            <person name="Su P."/>
            <person name="Kiefer A.F."/>
            <person name="Nichols A."/>
            <person name="Cepeda A.J."/>
            <person name="Yan W."/>
            <person name="Fan B."/>
            <person name="Jiang Y."/>
            <person name="Adhikari A."/>
            <person name="Zheng C.-J."/>
            <person name="Schuster L."/>
            <person name="Cowan T.M."/>
            <person name="Smanski M.J."/>
            <person name="Chevrette M.G."/>
            <person name="De Carvalho L.P.S."/>
            <person name="Shen B."/>
        </authorList>
    </citation>
    <scope>NUCLEOTIDE SEQUENCE [LARGE SCALE GENOMIC DNA]</scope>
    <source>
        <strain evidence="2 3">NPDC006286</strain>
    </source>
</reference>
<organism evidence="2 3">
    <name type="scientific">Micromonospora fulviviridis</name>
    <dbReference type="NCBI Taxonomy" id="47860"/>
    <lineage>
        <taxon>Bacteria</taxon>
        <taxon>Bacillati</taxon>
        <taxon>Actinomycetota</taxon>
        <taxon>Actinomycetes</taxon>
        <taxon>Micromonosporales</taxon>
        <taxon>Micromonosporaceae</taxon>
        <taxon>Micromonospora</taxon>
    </lineage>
</organism>
<dbReference type="RefSeq" id="WP_355668694.1">
    <property type="nucleotide sequence ID" value="NZ_JBEXRX010000410.1"/>
</dbReference>
<keyword evidence="3" id="KW-1185">Reference proteome</keyword>
<sequence>MTLDHPPRPHAESRSTTASYGDSYDTYAARIQREARGYAEAGAARVRIVSGNLADYEAYARREGRDPAERSTRRDYGEWHAITHPDQVLLWPPERNTAC</sequence>
<dbReference type="EMBL" id="JBEXRX010000410">
    <property type="protein sequence ID" value="MEU0157245.1"/>
    <property type="molecule type" value="Genomic_DNA"/>
</dbReference>
<protein>
    <submittedName>
        <fullName evidence="2">Uncharacterized protein</fullName>
    </submittedName>
</protein>
<dbReference type="Proteomes" id="UP001550348">
    <property type="component" value="Unassembled WGS sequence"/>
</dbReference>
<feature type="compositionally biased region" description="Basic and acidic residues" evidence="1">
    <location>
        <begin position="1"/>
        <end position="13"/>
    </location>
</feature>
<gene>
    <name evidence="2" type="ORF">ABZ071_36495</name>
</gene>
<feature type="region of interest" description="Disordered" evidence="1">
    <location>
        <begin position="1"/>
        <end position="23"/>
    </location>
</feature>
<name>A0ABV2VWT6_9ACTN</name>
<evidence type="ECO:0000256" key="1">
    <source>
        <dbReference type="SAM" id="MobiDB-lite"/>
    </source>
</evidence>
<evidence type="ECO:0000313" key="3">
    <source>
        <dbReference type="Proteomes" id="UP001550348"/>
    </source>
</evidence>
<comment type="caution">
    <text evidence="2">The sequence shown here is derived from an EMBL/GenBank/DDBJ whole genome shotgun (WGS) entry which is preliminary data.</text>
</comment>
<feature type="non-terminal residue" evidence="2">
    <location>
        <position position="99"/>
    </location>
</feature>
<accession>A0ABV2VWT6</accession>
<evidence type="ECO:0000313" key="2">
    <source>
        <dbReference type="EMBL" id="MEU0157245.1"/>
    </source>
</evidence>